<proteinExistence type="predicted"/>
<feature type="transmembrane region" description="Helical" evidence="1">
    <location>
        <begin position="156"/>
        <end position="178"/>
    </location>
</feature>
<name>A0A366FVW8_9HYPH</name>
<feature type="transmembrane region" description="Helical" evidence="1">
    <location>
        <begin position="32"/>
        <end position="56"/>
    </location>
</feature>
<evidence type="ECO:0000313" key="2">
    <source>
        <dbReference type="EMBL" id="RBP18286.1"/>
    </source>
</evidence>
<accession>A0A366FVW8</accession>
<keyword evidence="1" id="KW-0472">Membrane</keyword>
<dbReference type="AlphaFoldDB" id="A0A366FVW8"/>
<dbReference type="Proteomes" id="UP000253529">
    <property type="component" value="Unassembled WGS sequence"/>
</dbReference>
<keyword evidence="1" id="KW-1133">Transmembrane helix</keyword>
<organism evidence="2 3">
    <name type="scientific">Roseiarcus fermentans</name>
    <dbReference type="NCBI Taxonomy" id="1473586"/>
    <lineage>
        <taxon>Bacteria</taxon>
        <taxon>Pseudomonadati</taxon>
        <taxon>Pseudomonadota</taxon>
        <taxon>Alphaproteobacteria</taxon>
        <taxon>Hyphomicrobiales</taxon>
        <taxon>Roseiarcaceae</taxon>
        <taxon>Roseiarcus</taxon>
    </lineage>
</organism>
<reference evidence="2 3" key="1">
    <citation type="submission" date="2018-06" db="EMBL/GenBank/DDBJ databases">
        <title>Genomic Encyclopedia of Type Strains, Phase IV (KMG-IV): sequencing the most valuable type-strain genomes for metagenomic binning, comparative biology and taxonomic classification.</title>
        <authorList>
            <person name="Goeker M."/>
        </authorList>
    </citation>
    <scope>NUCLEOTIDE SEQUENCE [LARGE SCALE GENOMIC DNA]</scope>
    <source>
        <strain evidence="2 3">DSM 24875</strain>
    </source>
</reference>
<feature type="transmembrane region" description="Helical" evidence="1">
    <location>
        <begin position="99"/>
        <end position="118"/>
    </location>
</feature>
<dbReference type="RefSeq" id="WP_113887338.1">
    <property type="nucleotide sequence ID" value="NZ_QNRK01000001.1"/>
</dbReference>
<feature type="transmembrane region" description="Helical" evidence="1">
    <location>
        <begin position="63"/>
        <end position="87"/>
    </location>
</feature>
<comment type="caution">
    <text evidence="2">The sequence shown here is derived from an EMBL/GenBank/DDBJ whole genome shotgun (WGS) entry which is preliminary data.</text>
</comment>
<evidence type="ECO:0000256" key="1">
    <source>
        <dbReference type="SAM" id="Phobius"/>
    </source>
</evidence>
<keyword evidence="1" id="KW-0812">Transmembrane</keyword>
<evidence type="ECO:0000313" key="3">
    <source>
        <dbReference type="Proteomes" id="UP000253529"/>
    </source>
</evidence>
<protein>
    <submittedName>
        <fullName evidence="2">Uncharacterized protein</fullName>
    </submittedName>
</protein>
<keyword evidence="3" id="KW-1185">Reference proteome</keyword>
<gene>
    <name evidence="2" type="ORF">DFR50_101230</name>
</gene>
<dbReference type="EMBL" id="QNRK01000001">
    <property type="protein sequence ID" value="RBP18286.1"/>
    <property type="molecule type" value="Genomic_DNA"/>
</dbReference>
<sequence length="197" mass="19570">MTAPAPPRRFLAPFLGIAFVFAAIGPPVGGATFLPVAALLEAPASSAGGFAFAAVAGMLFGHWILLFPAYVIGLGPAAATGVLYALWDAAAPPRWPRALAAAVIGGLVAYAVALRLAALGTTLDMMFQTDFDAPVLHSISLTEPDRAATASIGTGLVRAFVAAGAVAGLACAMVSSLIGLTMQPTPPPATSGGAVDG</sequence>